<organism evidence="10 11">
    <name type="scientific">Sinocyclocheilus grahami</name>
    <name type="common">Dianchi golden-line fish</name>
    <name type="synonym">Barbus grahami</name>
    <dbReference type="NCBI Taxonomy" id="75366"/>
    <lineage>
        <taxon>Eukaryota</taxon>
        <taxon>Metazoa</taxon>
        <taxon>Chordata</taxon>
        <taxon>Craniata</taxon>
        <taxon>Vertebrata</taxon>
        <taxon>Euteleostomi</taxon>
        <taxon>Actinopterygii</taxon>
        <taxon>Neopterygii</taxon>
        <taxon>Teleostei</taxon>
        <taxon>Ostariophysi</taxon>
        <taxon>Cypriniformes</taxon>
        <taxon>Cyprinidae</taxon>
        <taxon>Cyprininae</taxon>
        <taxon>Sinocyclocheilus</taxon>
    </lineage>
</organism>
<reference evidence="10" key="2">
    <citation type="submission" date="2025-09" db="UniProtKB">
        <authorList>
            <consortium name="Ensembl"/>
        </authorList>
    </citation>
    <scope>IDENTIFICATION</scope>
</reference>
<keyword evidence="5" id="KW-0274">FAD</keyword>
<dbReference type="GO" id="GO:0030327">
    <property type="term" value="P:prenylated protein catabolic process"/>
    <property type="evidence" value="ECO:0007669"/>
    <property type="project" value="TreeGrafter"/>
</dbReference>
<dbReference type="InterPro" id="IPR036188">
    <property type="entry name" value="FAD/NAD-bd_sf"/>
</dbReference>
<evidence type="ECO:0000256" key="2">
    <source>
        <dbReference type="ARBA" id="ARBA00009967"/>
    </source>
</evidence>
<evidence type="ECO:0000256" key="1">
    <source>
        <dbReference type="ARBA" id="ARBA00001974"/>
    </source>
</evidence>
<feature type="domain" description="Prenylcysteine lyase" evidence="9">
    <location>
        <begin position="117"/>
        <end position="282"/>
    </location>
</feature>
<dbReference type="Ensembl" id="ENSSGRT00000092840.1">
    <property type="protein sequence ID" value="ENSSGRP00000087217.1"/>
    <property type="gene ID" value="ENSSGRG00000043824.1"/>
</dbReference>
<dbReference type="GO" id="GO:0001735">
    <property type="term" value="F:prenylcysteine oxidase activity"/>
    <property type="evidence" value="ECO:0007669"/>
    <property type="project" value="InterPro"/>
</dbReference>
<accession>A0A672REM3</accession>
<evidence type="ECO:0000256" key="4">
    <source>
        <dbReference type="ARBA" id="ARBA00022729"/>
    </source>
</evidence>
<keyword evidence="11" id="KW-1185">Reference proteome</keyword>
<name>A0A672REM3_SINGR</name>
<dbReference type="InParanoid" id="A0A672REM3"/>
<feature type="signal peptide" evidence="8">
    <location>
        <begin position="1"/>
        <end position="16"/>
    </location>
</feature>
<evidence type="ECO:0000259" key="9">
    <source>
        <dbReference type="Pfam" id="PF07156"/>
    </source>
</evidence>
<evidence type="ECO:0000256" key="8">
    <source>
        <dbReference type="SAM" id="SignalP"/>
    </source>
</evidence>
<protein>
    <submittedName>
        <fullName evidence="10">Prenylcysteine oxidase 1 like</fullName>
    </submittedName>
</protein>
<dbReference type="Gene3D" id="3.50.50.60">
    <property type="entry name" value="FAD/NAD(P)-binding domain"/>
    <property type="match status" value="1"/>
</dbReference>
<dbReference type="Pfam" id="PF07156">
    <property type="entry name" value="Prenylcys_lyase"/>
    <property type="match status" value="1"/>
</dbReference>
<comment type="similarity">
    <text evidence="2">Belongs to the prenylcysteine oxidase family.</text>
</comment>
<dbReference type="OMA" id="DIQIDIF"/>
<evidence type="ECO:0000256" key="5">
    <source>
        <dbReference type="ARBA" id="ARBA00022827"/>
    </source>
</evidence>
<evidence type="ECO:0000313" key="11">
    <source>
        <dbReference type="Proteomes" id="UP000472262"/>
    </source>
</evidence>
<feature type="chain" id="PRO_5025670809" evidence="8">
    <location>
        <begin position="17"/>
        <end position="296"/>
    </location>
</feature>
<dbReference type="FunFam" id="3.50.50.60:FF:000081">
    <property type="entry name" value="prenylcysteine oxidase 1"/>
    <property type="match status" value="1"/>
</dbReference>
<evidence type="ECO:0000256" key="6">
    <source>
        <dbReference type="ARBA" id="ARBA00023002"/>
    </source>
</evidence>
<comment type="cofactor">
    <cofactor evidence="1">
        <name>FAD</name>
        <dbReference type="ChEBI" id="CHEBI:57692"/>
    </cofactor>
</comment>
<dbReference type="InterPro" id="IPR017046">
    <property type="entry name" value="Prenylcysteine_Oxase1"/>
</dbReference>
<proteinExistence type="inferred from homology"/>
<dbReference type="Proteomes" id="UP000472262">
    <property type="component" value="Unassembled WGS sequence"/>
</dbReference>
<dbReference type="GO" id="GO:0030328">
    <property type="term" value="P:prenylcysteine catabolic process"/>
    <property type="evidence" value="ECO:0007669"/>
    <property type="project" value="InterPro"/>
</dbReference>
<dbReference type="SUPFAM" id="SSF51905">
    <property type="entry name" value="FAD/NAD(P)-binding domain"/>
    <property type="match status" value="1"/>
</dbReference>
<sequence>MNQYLFVLLSFVHVLADPDFAKLDGAPPSKIAVVGAGIGGTATAHFLRQHFGPEVSIDVFEKGSVGGRLATVTVNHQDYESGGSIIHSLNLHMQDFVQQLGYVAGKTAVFNGDEFILEETDWYLLDLFRLWWRYGISFIRLQMWVEEIMEKFMRIYKYQAHGYAFSSVEELLHSLGGSGFINMTRRSLSESLLELGVSQRFIDEVIAPIMRVNYGQNISIPAFVGAVSLAGAQANLWAVEGGNKLVCSRLLKLSKANLIQSPVTNITLRSTGIRRNRQLKNTSIVKTKLNCVHLDL</sequence>
<keyword evidence="7" id="KW-0325">Glycoprotein</keyword>
<keyword evidence="3" id="KW-0285">Flavoprotein</keyword>
<dbReference type="Pfam" id="PF13450">
    <property type="entry name" value="NAD_binding_8"/>
    <property type="match status" value="1"/>
</dbReference>
<dbReference type="PANTHER" id="PTHR15944:SF2">
    <property type="entry name" value="PRENYLCYSTEINE OXIDASE-LIKE"/>
    <property type="match status" value="1"/>
</dbReference>
<dbReference type="InterPro" id="IPR010795">
    <property type="entry name" value="Prenylcys_lyase"/>
</dbReference>
<evidence type="ECO:0000313" key="10">
    <source>
        <dbReference type="Ensembl" id="ENSSGRP00000087217.1"/>
    </source>
</evidence>
<dbReference type="PANTHER" id="PTHR15944">
    <property type="entry name" value="FARNESYLCYSTEINE LYASE"/>
    <property type="match status" value="1"/>
</dbReference>
<evidence type="ECO:0000256" key="3">
    <source>
        <dbReference type="ARBA" id="ARBA00022630"/>
    </source>
</evidence>
<dbReference type="AlphaFoldDB" id="A0A672REM3"/>
<keyword evidence="6" id="KW-0560">Oxidoreductase</keyword>
<gene>
    <name evidence="10" type="primary">LOC107581983</name>
</gene>
<reference evidence="10" key="1">
    <citation type="submission" date="2025-08" db="UniProtKB">
        <authorList>
            <consortium name="Ensembl"/>
        </authorList>
    </citation>
    <scope>IDENTIFICATION</scope>
</reference>
<keyword evidence="4 8" id="KW-0732">Signal</keyword>
<evidence type="ECO:0000256" key="7">
    <source>
        <dbReference type="ARBA" id="ARBA00023180"/>
    </source>
</evidence>